<comment type="caution">
    <text evidence="2">The sequence shown here is derived from an EMBL/GenBank/DDBJ whole genome shotgun (WGS) entry which is preliminary data.</text>
</comment>
<evidence type="ECO:0008006" key="4">
    <source>
        <dbReference type="Google" id="ProtNLM"/>
    </source>
</evidence>
<name>A0ABU8E3A8_9ACTN</name>
<keyword evidence="3" id="KW-1185">Reference proteome</keyword>
<proteinExistence type="predicted"/>
<evidence type="ECO:0000313" key="2">
    <source>
        <dbReference type="EMBL" id="MEI4277351.1"/>
    </source>
</evidence>
<organism evidence="2 3">
    <name type="scientific">Klenkia terrae</name>
    <dbReference type="NCBI Taxonomy" id="1052259"/>
    <lineage>
        <taxon>Bacteria</taxon>
        <taxon>Bacillati</taxon>
        <taxon>Actinomycetota</taxon>
        <taxon>Actinomycetes</taxon>
        <taxon>Geodermatophilales</taxon>
        <taxon>Geodermatophilaceae</taxon>
        <taxon>Klenkia</taxon>
    </lineage>
</organism>
<dbReference type="EMBL" id="JBAPLV010000002">
    <property type="protein sequence ID" value="MEI4277351.1"/>
    <property type="molecule type" value="Genomic_DNA"/>
</dbReference>
<feature type="transmembrane region" description="Helical" evidence="1">
    <location>
        <begin position="62"/>
        <end position="78"/>
    </location>
</feature>
<feature type="transmembrane region" description="Helical" evidence="1">
    <location>
        <begin position="114"/>
        <end position="132"/>
    </location>
</feature>
<evidence type="ECO:0000256" key="1">
    <source>
        <dbReference type="SAM" id="Phobius"/>
    </source>
</evidence>
<reference evidence="2 3" key="1">
    <citation type="submission" date="2024-03" db="EMBL/GenBank/DDBJ databases">
        <title>Draft genome sequence of Klenkia terrae.</title>
        <authorList>
            <person name="Duangmal K."/>
            <person name="Chantavorakit T."/>
        </authorList>
    </citation>
    <scope>NUCLEOTIDE SEQUENCE [LARGE SCALE GENOMIC DNA]</scope>
    <source>
        <strain evidence="2 3">JCM 17786</strain>
    </source>
</reference>
<gene>
    <name evidence="2" type="ORF">UXQ13_02645</name>
</gene>
<sequence length="179" mass="18777">MAVLTRLPEMAGRAGRSRSWASTTLRLALLAVGAGQTALSLPALLGGAGTMSAPMHVAHESGAWNAALAFAFVVVAGLPRLAAGALPLLGFFTSVLTFVTVRDLLASQVGTGRAAGHLLLLAGTLLVAALAWHGRPRASVRSAAVARARWPEQRSRAPRWVLRTTEAPVPLRREHQVQT</sequence>
<protein>
    <recommendedName>
        <fullName evidence="4">DoxX family protein</fullName>
    </recommendedName>
</protein>
<dbReference type="Proteomes" id="UP001373496">
    <property type="component" value="Unassembled WGS sequence"/>
</dbReference>
<keyword evidence="1" id="KW-0812">Transmembrane</keyword>
<keyword evidence="1" id="KW-0472">Membrane</keyword>
<dbReference type="RefSeq" id="WP_225236124.1">
    <property type="nucleotide sequence ID" value="NZ_UEXK01000004.1"/>
</dbReference>
<feature type="transmembrane region" description="Helical" evidence="1">
    <location>
        <begin position="85"/>
        <end position="102"/>
    </location>
</feature>
<keyword evidence="1" id="KW-1133">Transmembrane helix</keyword>
<evidence type="ECO:0000313" key="3">
    <source>
        <dbReference type="Proteomes" id="UP001373496"/>
    </source>
</evidence>
<accession>A0ABU8E3A8</accession>